<dbReference type="EMBL" id="GG676994">
    <property type="protein sequence ID" value="EER11239.1"/>
    <property type="molecule type" value="Genomic_DNA"/>
</dbReference>
<dbReference type="AlphaFoldDB" id="C5KWC8"/>
<dbReference type="Proteomes" id="UP000007800">
    <property type="component" value="Unassembled WGS sequence"/>
</dbReference>
<keyword evidence="2" id="KW-1185">Reference proteome</keyword>
<reference evidence="1 2" key="1">
    <citation type="submission" date="2008-07" db="EMBL/GenBank/DDBJ databases">
        <authorList>
            <person name="El-Sayed N."/>
            <person name="Caler E."/>
            <person name="Inman J."/>
            <person name="Amedeo P."/>
            <person name="Hass B."/>
            <person name="Wortman J."/>
        </authorList>
    </citation>
    <scope>NUCLEOTIDE SEQUENCE [LARGE SCALE GENOMIC DNA]</scope>
    <source>
        <strain evidence="2">ATCC 50983 / TXsc</strain>
    </source>
</reference>
<proteinExistence type="predicted"/>
<dbReference type="InParanoid" id="C5KWC8"/>
<evidence type="ECO:0000313" key="1">
    <source>
        <dbReference type="EMBL" id="EER11239.1"/>
    </source>
</evidence>
<gene>
    <name evidence="1" type="ORF">Pmar_PMAR014540</name>
</gene>
<organism evidence="2">
    <name type="scientific">Perkinsus marinus (strain ATCC 50983 / TXsc)</name>
    <dbReference type="NCBI Taxonomy" id="423536"/>
    <lineage>
        <taxon>Eukaryota</taxon>
        <taxon>Sar</taxon>
        <taxon>Alveolata</taxon>
        <taxon>Perkinsozoa</taxon>
        <taxon>Perkinsea</taxon>
        <taxon>Perkinsida</taxon>
        <taxon>Perkinsidae</taxon>
        <taxon>Perkinsus</taxon>
    </lineage>
</organism>
<sequence>MAFLSLLQIRDPSVWHSISYQTMRQLKQLNTTDISALAYNQKTYLALRKSAALAEALRDTHGLSCRSQIFESLAYNAVKHVRAISDARTAVQEFSQLILAITSSGESLTGACEPIIEGFKEALNRDAANGSYLSLATAYVNLTAVSCCKTDTSIVRLLLDRCFADPTVRPDDLLLHARPLTILALSNGARREELKHRLASALVAPSDETLSTPSLLQESVACLLLLGEDIRSVCERLALNIENVERTAAAMRARFEVSA</sequence>
<protein>
    <submittedName>
        <fullName evidence="1">Uncharacterized protein</fullName>
    </submittedName>
</protein>
<dbReference type="RefSeq" id="XP_002779444.1">
    <property type="nucleotide sequence ID" value="XM_002779398.1"/>
</dbReference>
<evidence type="ECO:0000313" key="2">
    <source>
        <dbReference type="Proteomes" id="UP000007800"/>
    </source>
</evidence>
<name>C5KWC8_PERM5</name>
<accession>C5KWC8</accession>
<dbReference type="GeneID" id="9056935"/>